<feature type="compositionally biased region" description="Polar residues" evidence="2">
    <location>
        <begin position="172"/>
        <end position="188"/>
    </location>
</feature>
<evidence type="ECO:0000256" key="2">
    <source>
        <dbReference type="SAM" id="MobiDB-lite"/>
    </source>
</evidence>
<proteinExistence type="predicted"/>
<dbReference type="InterPro" id="IPR013087">
    <property type="entry name" value="Znf_C2H2_type"/>
</dbReference>
<feature type="domain" description="C2H2-type" evidence="3">
    <location>
        <begin position="248"/>
        <end position="276"/>
    </location>
</feature>
<feature type="compositionally biased region" description="Basic residues" evidence="2">
    <location>
        <begin position="189"/>
        <end position="204"/>
    </location>
</feature>
<feature type="region of interest" description="Disordered" evidence="2">
    <location>
        <begin position="110"/>
        <end position="130"/>
    </location>
</feature>
<dbReference type="Proteomes" id="UP000078237">
    <property type="component" value="Unassembled WGS sequence"/>
</dbReference>
<dbReference type="STRING" id="100816.A0A175VYM1"/>
<dbReference type="AlphaFoldDB" id="A0A175VYM1"/>
<keyword evidence="1" id="KW-0862">Zinc</keyword>
<dbReference type="VEuPathDB" id="FungiDB:MMYC01_207340"/>
<comment type="caution">
    <text evidence="4">The sequence shown here is derived from an EMBL/GenBank/DDBJ whole genome shotgun (WGS) entry which is preliminary data.</text>
</comment>
<dbReference type="OrthoDB" id="4590186at2759"/>
<accession>A0A175VYM1</accession>
<keyword evidence="1" id="KW-0863">Zinc-finger</keyword>
<evidence type="ECO:0000259" key="3">
    <source>
        <dbReference type="PROSITE" id="PS50157"/>
    </source>
</evidence>
<dbReference type="SUPFAM" id="SSF57667">
    <property type="entry name" value="beta-beta-alpha zinc fingers"/>
    <property type="match status" value="1"/>
</dbReference>
<sequence>MEVPNDDFSFEEWLSFDDGNLEETYRYWTPPNLENSHREESQFNHALPDAVDIKNLPPHYYLSSLGIDLFAKEPIDYITHVDPSGLDPGFETDSTTRSGSVDAWLTSTESVSADSLTSPETSSFSPDFLDSTSPAHLSSLQSSPTNMVQMSAKDITNIPPTRRIVVRESLTITPGAQSSPSETSTTHQPHQKRSSRTRLSKRERRRLEKPEKCTICNKGHQYKADLKKHIVAKHRDMAPLFELSTERNFCKWCPKSFARKDHLLRHLTRKHSRDPNEGRSRKQNTA</sequence>
<keyword evidence="5" id="KW-1185">Reference proteome</keyword>
<dbReference type="GO" id="GO:0008270">
    <property type="term" value="F:zinc ion binding"/>
    <property type="evidence" value="ECO:0007669"/>
    <property type="project" value="UniProtKB-KW"/>
</dbReference>
<dbReference type="SMART" id="SM00355">
    <property type="entry name" value="ZnF_C2H2"/>
    <property type="match status" value="2"/>
</dbReference>
<reference evidence="4 5" key="1">
    <citation type="journal article" date="2016" name="Genome Announc.">
        <title>Genome Sequence of Madurella mycetomatis mm55, Isolated from a Human Mycetoma Case in Sudan.</title>
        <authorList>
            <person name="Smit S."/>
            <person name="Derks M.F."/>
            <person name="Bervoets S."/>
            <person name="Fahal A."/>
            <person name="van Leeuwen W."/>
            <person name="van Belkum A."/>
            <person name="van de Sande W.W."/>
        </authorList>
    </citation>
    <scope>NUCLEOTIDE SEQUENCE [LARGE SCALE GENOMIC DNA]</scope>
    <source>
        <strain evidence="5">mm55</strain>
    </source>
</reference>
<dbReference type="Gene3D" id="3.30.160.60">
    <property type="entry name" value="Classic Zinc Finger"/>
    <property type="match status" value="1"/>
</dbReference>
<feature type="region of interest" description="Disordered" evidence="2">
    <location>
        <begin position="172"/>
        <end position="210"/>
    </location>
</feature>
<gene>
    <name evidence="4" type="ORF">MMYC01_207340</name>
</gene>
<keyword evidence="1" id="KW-0479">Metal-binding</keyword>
<dbReference type="InterPro" id="IPR036236">
    <property type="entry name" value="Znf_C2H2_sf"/>
</dbReference>
<evidence type="ECO:0000313" key="4">
    <source>
        <dbReference type="EMBL" id="KXX75854.1"/>
    </source>
</evidence>
<evidence type="ECO:0000313" key="5">
    <source>
        <dbReference type="Proteomes" id="UP000078237"/>
    </source>
</evidence>
<dbReference type="PROSITE" id="PS50157">
    <property type="entry name" value="ZINC_FINGER_C2H2_2"/>
    <property type="match status" value="2"/>
</dbReference>
<evidence type="ECO:0000256" key="1">
    <source>
        <dbReference type="PROSITE-ProRule" id="PRU00042"/>
    </source>
</evidence>
<name>A0A175VYM1_9PEZI</name>
<organism evidence="4 5">
    <name type="scientific">Madurella mycetomatis</name>
    <dbReference type="NCBI Taxonomy" id="100816"/>
    <lineage>
        <taxon>Eukaryota</taxon>
        <taxon>Fungi</taxon>
        <taxon>Dikarya</taxon>
        <taxon>Ascomycota</taxon>
        <taxon>Pezizomycotina</taxon>
        <taxon>Sordariomycetes</taxon>
        <taxon>Sordariomycetidae</taxon>
        <taxon>Sordariales</taxon>
        <taxon>Sordariales incertae sedis</taxon>
        <taxon>Madurella</taxon>
    </lineage>
</organism>
<dbReference type="PROSITE" id="PS00028">
    <property type="entry name" value="ZINC_FINGER_C2H2_1"/>
    <property type="match status" value="1"/>
</dbReference>
<protein>
    <submittedName>
        <fullName evidence="4">Zinc finger and BTB domain-containing protein 7C</fullName>
    </submittedName>
</protein>
<feature type="domain" description="C2H2-type" evidence="3">
    <location>
        <begin position="211"/>
        <end position="239"/>
    </location>
</feature>
<dbReference type="EMBL" id="LCTW02000244">
    <property type="protein sequence ID" value="KXX75854.1"/>
    <property type="molecule type" value="Genomic_DNA"/>
</dbReference>